<organism evidence="7 8">
    <name type="scientific">Morella rubra</name>
    <name type="common">Chinese bayberry</name>
    <dbReference type="NCBI Taxonomy" id="262757"/>
    <lineage>
        <taxon>Eukaryota</taxon>
        <taxon>Viridiplantae</taxon>
        <taxon>Streptophyta</taxon>
        <taxon>Embryophyta</taxon>
        <taxon>Tracheophyta</taxon>
        <taxon>Spermatophyta</taxon>
        <taxon>Magnoliopsida</taxon>
        <taxon>eudicotyledons</taxon>
        <taxon>Gunneridae</taxon>
        <taxon>Pentapetalae</taxon>
        <taxon>rosids</taxon>
        <taxon>fabids</taxon>
        <taxon>Fagales</taxon>
        <taxon>Myricaceae</taxon>
        <taxon>Morella</taxon>
    </lineage>
</organism>
<accession>A0A6A1W660</accession>
<evidence type="ECO:0000313" key="8">
    <source>
        <dbReference type="Proteomes" id="UP000516437"/>
    </source>
</evidence>
<keyword evidence="8" id="KW-1185">Reference proteome</keyword>
<evidence type="ECO:0000259" key="6">
    <source>
        <dbReference type="PROSITE" id="PS50303"/>
    </source>
</evidence>
<evidence type="ECO:0000256" key="3">
    <source>
        <dbReference type="ARBA" id="ARBA00022884"/>
    </source>
</evidence>
<name>A0A6A1W660_9ROSI</name>
<dbReference type="PROSITE" id="PS50303">
    <property type="entry name" value="PUM_HD"/>
    <property type="match status" value="1"/>
</dbReference>
<feature type="region of interest" description="Disordered" evidence="5">
    <location>
        <begin position="587"/>
        <end position="656"/>
    </location>
</feature>
<feature type="repeat" description="Pumilio" evidence="4">
    <location>
        <begin position="789"/>
        <end position="824"/>
    </location>
</feature>
<gene>
    <name evidence="7" type="ORF">CJ030_MR3G026130</name>
</gene>
<feature type="region of interest" description="Disordered" evidence="5">
    <location>
        <begin position="283"/>
        <end position="363"/>
    </location>
</feature>
<keyword evidence="3" id="KW-0694">RNA-binding</keyword>
<evidence type="ECO:0000256" key="4">
    <source>
        <dbReference type="PROSITE-ProRule" id="PRU00317"/>
    </source>
</evidence>
<feature type="repeat" description="Pumilio" evidence="4">
    <location>
        <begin position="1073"/>
        <end position="1114"/>
    </location>
</feature>
<comment type="caution">
    <text evidence="7">The sequence shown here is derived from an EMBL/GenBank/DDBJ whole genome shotgun (WGS) entry which is preliminary data.</text>
</comment>
<evidence type="ECO:0000313" key="7">
    <source>
        <dbReference type="EMBL" id="KAB1218250.1"/>
    </source>
</evidence>
<dbReference type="InterPro" id="IPR033712">
    <property type="entry name" value="Pumilio_RNA-bd"/>
</dbReference>
<evidence type="ECO:0000256" key="1">
    <source>
        <dbReference type="ARBA" id="ARBA00022737"/>
    </source>
</evidence>
<feature type="region of interest" description="Disordered" evidence="5">
    <location>
        <begin position="155"/>
        <end position="203"/>
    </location>
</feature>
<dbReference type="Pfam" id="PF00806">
    <property type="entry name" value="PUF"/>
    <property type="match status" value="9"/>
</dbReference>
<evidence type="ECO:0000256" key="5">
    <source>
        <dbReference type="SAM" id="MobiDB-lite"/>
    </source>
</evidence>
<dbReference type="OrthoDB" id="668540at2759"/>
<dbReference type="EMBL" id="RXIC02000021">
    <property type="protein sequence ID" value="KAB1218250.1"/>
    <property type="molecule type" value="Genomic_DNA"/>
</dbReference>
<dbReference type="GO" id="GO:0006417">
    <property type="term" value="P:regulation of translation"/>
    <property type="evidence" value="ECO:0007669"/>
    <property type="project" value="UniProtKB-KW"/>
</dbReference>
<sequence>MATESPMAMVESSRVGEWPSSKHAAAFEFPLKNMAAEQSGMLLMGQRCIGDQADIIPNRSGSAPPNMEGSLASIKNLLMQHSSRLNSSLANLGSSIESCVPEEQVRSDPAYFAYYTSNINLNPRLPPPLISQENRRLLHQIGVFGNNWELTSAEDSGSGSLHLSGGSLSAHKQECEDDTSSRVASDNLAESSTAPMPGQDTISLSSRHKSLVDLIQEDFPRTPSPVYNQSRSSGHATIEEACDSDVYAISLNVSSVEASKLAKSNTCSTDELSEVYPLDAPASEVTYDSSPSGTSFRTSRCLDGRGSSPIPEHNELNNKDADFKDDVSISGALGPDVSGMDIQTKASNGESDSKKQEKQLSYKRNTVQHDLATQWGVSYQVQGFQAQVSCQEMNHSHGVIEKVPHSHPNCSSGVLQPALHSSGLTPPLYATAATYMTSGNPYYTNFYSSGFFSPQYSVGGYALSSAHLPPYVAAYHSPGVIPLPFDATSAPSFSGQTAGSSTGEGIPFAGDVQHIGKFYGQHGLMLQPSFVDPHHMLYYPHPLGNAYSSAYHSQLTSIGGVGGQINTFALQNESTVASYNQKLQSPTNGSFSNLSPRKVGTTSSSYFPNPPDLDVMTRYPASPLPSPLLTSSPEGGMSRRGQRSEMRLPPASIRNGGLYSGWQGQRGLNSFEEPKRPSLLEELKSSNARSVDQHGSRFIQQKLEQCSVEDKESVFKEVLPHASKLMIDVFGNYVIQKFFEHGNLGQRKEFADQLAGQMLSLSLQMYGCRVIQKALEVIELDQKIQLVHELDGHVMRCVRDQNGNHVIQKCIECVPVEKIGFIVSAFQGQVATLATHPYGCRVIQRVLEHCSDELQIQCIVEEILESACVLSQDQYGNYVTQHVLEMGKSHARTRIIKSFTGAVVQMSQHKYASNVVEKCLEYGDTAERELLIEEIIGHSEDNENLLYLIEELLKHAEMWEMASGGTAYSDIHWVPVDPLEWQISQDTANSFFACLANTIGAAESVLRVAATGHDRRLFFKHVLEMGKSHARTRIIKSFTGAVVQMSQHKYASNVVEKCLEYGDTAERELLIEEIIGHSEDNENLLAMVKDQFANYVVQKILETSNDRQREILLNRIRVHLHALKKYTYGKHIVARFEQLSGEGNGMKGVLGSAHIYRSFVHT</sequence>
<feature type="repeat" description="Pumilio" evidence="4">
    <location>
        <begin position="825"/>
        <end position="861"/>
    </location>
</feature>
<dbReference type="SUPFAM" id="SSF48371">
    <property type="entry name" value="ARM repeat"/>
    <property type="match status" value="2"/>
</dbReference>
<dbReference type="InterPro" id="IPR011989">
    <property type="entry name" value="ARM-like"/>
</dbReference>
<keyword evidence="2" id="KW-0810">Translation regulation</keyword>
<feature type="domain" description="PUM-HD" evidence="6">
    <location>
        <begin position="653"/>
        <end position="1140"/>
    </location>
</feature>
<dbReference type="InterPro" id="IPR033133">
    <property type="entry name" value="PUM-HD"/>
</dbReference>
<keyword evidence="1" id="KW-0677">Repeat</keyword>
<feature type="compositionally biased region" description="Low complexity" evidence="5">
    <location>
        <begin position="156"/>
        <end position="169"/>
    </location>
</feature>
<feature type="repeat" description="Pumilio" evidence="4">
    <location>
        <begin position="1037"/>
        <end position="1072"/>
    </location>
</feature>
<feature type="repeat" description="Pumilio" evidence="4">
    <location>
        <begin position="753"/>
        <end position="788"/>
    </location>
</feature>
<dbReference type="GO" id="GO:0005737">
    <property type="term" value="C:cytoplasm"/>
    <property type="evidence" value="ECO:0007669"/>
    <property type="project" value="TreeGrafter"/>
</dbReference>
<feature type="compositionally biased region" description="Polar residues" evidence="5">
    <location>
        <begin position="587"/>
        <end position="607"/>
    </location>
</feature>
<feature type="compositionally biased region" description="Polar residues" evidence="5">
    <location>
        <begin position="286"/>
        <end position="298"/>
    </location>
</feature>
<dbReference type="PANTHER" id="PTHR12537:SF121">
    <property type="entry name" value="PUMILIO HOMOLOG 5"/>
    <property type="match status" value="1"/>
</dbReference>
<dbReference type="GO" id="GO:0003729">
    <property type="term" value="F:mRNA binding"/>
    <property type="evidence" value="ECO:0007669"/>
    <property type="project" value="TreeGrafter"/>
</dbReference>
<dbReference type="PROSITE" id="PS50302">
    <property type="entry name" value="PUM"/>
    <property type="match status" value="8"/>
</dbReference>
<dbReference type="InterPro" id="IPR016024">
    <property type="entry name" value="ARM-type_fold"/>
</dbReference>
<feature type="compositionally biased region" description="Polar residues" evidence="5">
    <location>
        <begin position="181"/>
        <end position="203"/>
    </location>
</feature>
<dbReference type="Proteomes" id="UP000516437">
    <property type="component" value="Chromosome 3"/>
</dbReference>
<feature type="repeat" description="Pumilio" evidence="4">
    <location>
        <begin position="717"/>
        <end position="752"/>
    </location>
</feature>
<feature type="repeat" description="Pumilio" evidence="4">
    <location>
        <begin position="898"/>
        <end position="933"/>
    </location>
</feature>
<dbReference type="InterPro" id="IPR001313">
    <property type="entry name" value="Pumilio_RNA-bd_rpt"/>
</dbReference>
<dbReference type="SMART" id="SM00025">
    <property type="entry name" value="Pumilio"/>
    <property type="match status" value="9"/>
</dbReference>
<dbReference type="PANTHER" id="PTHR12537">
    <property type="entry name" value="RNA BINDING PROTEIN PUMILIO-RELATED"/>
    <property type="match status" value="1"/>
</dbReference>
<proteinExistence type="predicted"/>
<protein>
    <recommendedName>
        <fullName evidence="6">PUM-HD domain-containing protein</fullName>
    </recommendedName>
</protein>
<evidence type="ECO:0000256" key="2">
    <source>
        <dbReference type="ARBA" id="ARBA00022845"/>
    </source>
</evidence>
<dbReference type="AlphaFoldDB" id="A0A6A1W660"/>
<feature type="compositionally biased region" description="Basic and acidic residues" evidence="5">
    <location>
        <begin position="351"/>
        <end position="360"/>
    </location>
</feature>
<feature type="compositionally biased region" description="Basic and acidic residues" evidence="5">
    <location>
        <begin position="312"/>
        <end position="327"/>
    </location>
</feature>
<reference evidence="7 8" key="1">
    <citation type="journal article" date="2019" name="Plant Biotechnol. J.">
        <title>The red bayberry genome and genetic basis of sex determination.</title>
        <authorList>
            <person name="Jia H.M."/>
            <person name="Jia H.J."/>
            <person name="Cai Q.L."/>
            <person name="Wang Y."/>
            <person name="Zhao H.B."/>
            <person name="Yang W.F."/>
            <person name="Wang G.Y."/>
            <person name="Li Y.H."/>
            <person name="Zhan D.L."/>
            <person name="Shen Y.T."/>
            <person name="Niu Q.F."/>
            <person name="Chang L."/>
            <person name="Qiu J."/>
            <person name="Zhao L."/>
            <person name="Xie H.B."/>
            <person name="Fu W.Y."/>
            <person name="Jin J."/>
            <person name="Li X.W."/>
            <person name="Jiao Y."/>
            <person name="Zhou C.C."/>
            <person name="Tu T."/>
            <person name="Chai C.Y."/>
            <person name="Gao J.L."/>
            <person name="Fan L.J."/>
            <person name="van de Weg E."/>
            <person name="Wang J.Y."/>
            <person name="Gao Z.S."/>
        </authorList>
    </citation>
    <scope>NUCLEOTIDE SEQUENCE [LARGE SCALE GENOMIC DNA]</scope>
    <source>
        <tissue evidence="7">Leaves</tissue>
    </source>
</reference>
<dbReference type="CDD" id="cd07920">
    <property type="entry name" value="Pumilio"/>
    <property type="match status" value="1"/>
</dbReference>
<dbReference type="Gene3D" id="1.25.10.10">
    <property type="entry name" value="Leucine-rich Repeat Variant"/>
    <property type="match status" value="2"/>
</dbReference>
<feature type="repeat" description="Pumilio" evidence="4">
    <location>
        <begin position="862"/>
        <end position="897"/>
    </location>
</feature>